<organism evidence="9 10">
    <name type="scientific">Vigna unguiculata</name>
    <name type="common">Cowpea</name>
    <dbReference type="NCBI Taxonomy" id="3917"/>
    <lineage>
        <taxon>Eukaryota</taxon>
        <taxon>Viridiplantae</taxon>
        <taxon>Streptophyta</taxon>
        <taxon>Embryophyta</taxon>
        <taxon>Tracheophyta</taxon>
        <taxon>Spermatophyta</taxon>
        <taxon>Magnoliopsida</taxon>
        <taxon>eudicotyledons</taxon>
        <taxon>Gunneridae</taxon>
        <taxon>Pentapetalae</taxon>
        <taxon>rosids</taxon>
        <taxon>fabids</taxon>
        <taxon>Fabales</taxon>
        <taxon>Fabaceae</taxon>
        <taxon>Papilionoideae</taxon>
        <taxon>50 kb inversion clade</taxon>
        <taxon>NPAAA clade</taxon>
        <taxon>indigoferoid/millettioid clade</taxon>
        <taxon>Phaseoleae</taxon>
        <taxon>Vigna</taxon>
    </lineage>
</organism>
<dbReference type="InterPro" id="IPR042163">
    <property type="entry name" value="PHF12"/>
</dbReference>
<keyword evidence="3 6" id="KW-0863">Zinc-finger</keyword>
<evidence type="ECO:0000313" key="10">
    <source>
        <dbReference type="Proteomes" id="UP000501690"/>
    </source>
</evidence>
<dbReference type="SUPFAM" id="SSF55729">
    <property type="entry name" value="Acyl-CoA N-acyltransferases (Nat)"/>
    <property type="match status" value="2"/>
</dbReference>
<dbReference type="InterPro" id="IPR019787">
    <property type="entry name" value="Znf_PHD-finger"/>
</dbReference>
<proteinExistence type="predicted"/>
<feature type="compositionally biased region" description="Polar residues" evidence="7">
    <location>
        <begin position="1"/>
        <end position="10"/>
    </location>
</feature>
<accession>A0A4D6M899</accession>
<dbReference type="InterPro" id="IPR019786">
    <property type="entry name" value="Zinc_finger_PHD-type_CS"/>
</dbReference>
<dbReference type="InterPro" id="IPR001965">
    <property type="entry name" value="Znf_PHD"/>
</dbReference>
<dbReference type="SUPFAM" id="SSF57903">
    <property type="entry name" value="FYVE/PHD zinc finger"/>
    <property type="match status" value="1"/>
</dbReference>
<evidence type="ECO:0000256" key="4">
    <source>
        <dbReference type="ARBA" id="ARBA00022833"/>
    </source>
</evidence>
<reference evidence="9 10" key="1">
    <citation type="submission" date="2019-04" db="EMBL/GenBank/DDBJ databases">
        <title>An improved genome assembly and genetic linkage map for asparagus bean, Vigna unguiculata ssp. sesquipedialis.</title>
        <authorList>
            <person name="Xia Q."/>
            <person name="Zhang R."/>
            <person name="Dong Y."/>
        </authorList>
    </citation>
    <scope>NUCLEOTIDE SEQUENCE [LARGE SCALE GENOMIC DNA]</scope>
    <source>
        <tissue evidence="9">Leaf</tissue>
    </source>
</reference>
<dbReference type="PROSITE" id="PS50016">
    <property type="entry name" value="ZF_PHD_2"/>
    <property type="match status" value="1"/>
</dbReference>
<dbReference type="Pfam" id="PF16135">
    <property type="entry name" value="TDBD"/>
    <property type="match status" value="1"/>
</dbReference>
<dbReference type="GO" id="GO:0003714">
    <property type="term" value="F:transcription corepressor activity"/>
    <property type="evidence" value="ECO:0007669"/>
    <property type="project" value="InterPro"/>
</dbReference>
<keyword evidence="4" id="KW-0862">Zinc</keyword>
<dbReference type="Pfam" id="PF23209">
    <property type="entry name" value="IDM1_C"/>
    <property type="match status" value="2"/>
</dbReference>
<dbReference type="EMBL" id="CP039350">
    <property type="protein sequence ID" value="QCD97612.1"/>
    <property type="molecule type" value="Genomic_DNA"/>
</dbReference>
<dbReference type="InterPro" id="IPR032308">
    <property type="entry name" value="TDBD"/>
</dbReference>
<dbReference type="PROSITE" id="PS01359">
    <property type="entry name" value="ZF_PHD_1"/>
    <property type="match status" value="1"/>
</dbReference>
<dbReference type="InterPro" id="IPR011011">
    <property type="entry name" value="Znf_FYVE_PHD"/>
</dbReference>
<dbReference type="PANTHER" id="PTHR46309">
    <property type="entry name" value="PHD FINGER PROTEIN 12"/>
    <property type="match status" value="1"/>
</dbReference>
<dbReference type="Gene3D" id="3.30.40.10">
    <property type="entry name" value="Zinc/RING finger domain, C3HC4 (zinc finger)"/>
    <property type="match status" value="1"/>
</dbReference>
<dbReference type="AlphaFoldDB" id="A0A4D6M899"/>
<evidence type="ECO:0000256" key="1">
    <source>
        <dbReference type="ARBA" id="ARBA00004123"/>
    </source>
</evidence>
<gene>
    <name evidence="9" type="ORF">DEO72_LG6g2323</name>
</gene>
<dbReference type="SMART" id="SM00249">
    <property type="entry name" value="PHD"/>
    <property type="match status" value="1"/>
</dbReference>
<dbReference type="GO" id="GO:0008270">
    <property type="term" value="F:zinc ion binding"/>
    <property type="evidence" value="ECO:0007669"/>
    <property type="project" value="UniProtKB-KW"/>
</dbReference>
<evidence type="ECO:0000259" key="8">
    <source>
        <dbReference type="PROSITE" id="PS50016"/>
    </source>
</evidence>
<evidence type="ECO:0000256" key="5">
    <source>
        <dbReference type="ARBA" id="ARBA00023242"/>
    </source>
</evidence>
<evidence type="ECO:0000256" key="2">
    <source>
        <dbReference type="ARBA" id="ARBA00022723"/>
    </source>
</evidence>
<keyword evidence="10" id="KW-1185">Reference proteome</keyword>
<dbReference type="InterPro" id="IPR013083">
    <property type="entry name" value="Znf_RING/FYVE/PHD"/>
</dbReference>
<dbReference type="Pfam" id="PF00628">
    <property type="entry name" value="PHD"/>
    <property type="match status" value="1"/>
</dbReference>
<dbReference type="InterPro" id="IPR056511">
    <property type="entry name" value="IDM1_C"/>
</dbReference>
<feature type="domain" description="PHD-type" evidence="8">
    <location>
        <begin position="295"/>
        <end position="340"/>
    </location>
</feature>
<dbReference type="PANTHER" id="PTHR46309:SF1">
    <property type="entry name" value="PHD FINGER PROTEIN 12"/>
    <property type="match status" value="1"/>
</dbReference>
<protein>
    <recommendedName>
        <fullName evidence="8">PHD-type domain-containing protein</fullName>
    </recommendedName>
</protein>
<keyword evidence="5" id="KW-0539">Nucleus</keyword>
<dbReference type="InterPro" id="IPR016181">
    <property type="entry name" value="Acyl_CoA_acyltransferase"/>
</dbReference>
<name>A0A4D6M899_VIGUN</name>
<feature type="region of interest" description="Disordered" evidence="7">
    <location>
        <begin position="1"/>
        <end position="21"/>
    </location>
</feature>
<evidence type="ECO:0000256" key="3">
    <source>
        <dbReference type="ARBA" id="ARBA00022771"/>
    </source>
</evidence>
<dbReference type="Proteomes" id="UP000501690">
    <property type="component" value="Linkage Group LG6"/>
</dbReference>
<dbReference type="GO" id="GO:0005634">
    <property type="term" value="C:nucleus"/>
    <property type="evidence" value="ECO:0007669"/>
    <property type="project" value="UniProtKB-SubCell"/>
</dbReference>
<evidence type="ECO:0000256" key="6">
    <source>
        <dbReference type="PROSITE-ProRule" id="PRU00146"/>
    </source>
</evidence>
<feature type="compositionally biased region" description="Basic and acidic residues" evidence="7">
    <location>
        <begin position="11"/>
        <end position="20"/>
    </location>
</feature>
<evidence type="ECO:0000256" key="7">
    <source>
        <dbReference type="SAM" id="MobiDB-lite"/>
    </source>
</evidence>
<comment type="subcellular location">
    <subcellularLocation>
        <location evidence="1">Nucleus</location>
    </subcellularLocation>
</comment>
<keyword evidence="2" id="KW-0479">Metal-binding</keyword>
<sequence>MREGQSLNLTNERKRGRTDEAVEQYPETSLRLEVRLRMEPIPGSRNGNVVRQRPLGDGEFRFYGNLNHSNDKLLGLEFISRLHRRTRGLRRLRKMHGVDLTNQIRDLCPRRMIKTEIIEESRQTNRPEKVVRDDENRGVIAEQKGVNTLARAKRMSFLQEKRFGPRNNRTRRKLNTGKRTVFSWMIGVKTIKSRERVYYRDHRSKTVSLGGEVVGDGILCDCCSQVVSMSEFEVHSWRQEKFDSVEKISDPLRNICLGRGRGLCLLQCMAESWDKQTEFSSKLYNLVREGKEKSDDLCRVCGEKGNLLCCDGCPSTFHQSCLGIQTIPEGDWHCMSCCCKYCGLQCEKTVIAFEGLAPFQMSTECLVCEKRFHLSCLKSHGGNSARNKRLPLCGNGCREIYERLQGLLRVKHNIEDGFSWSFIYRADTDPNLTRLDAENVECNAKLGVALSVLSESFMPYIEEGSGTNIIQSIVYSCGSNFPRLDCKGFITAILEKDYEIISVASIRIHGNQLAELPFVATVFAYRKKGMFARLLRIIESTLSHLNVELLVVPTVKQTRETWIRSFGFEPVDSTTEKIIKGVNMLVCRGTEKLQKRSNFPRLDCKGFITAILEKDYEIISVASIRIHGNQLAELPFVATVFAYRKKGMFARLLRIIESTLSHLNVELLVVPTVKQTRETWIRSFGFEPVDSTTEKIIKGVNMLVCRGTEKLQKRLPKLT</sequence>
<evidence type="ECO:0000313" key="9">
    <source>
        <dbReference type="EMBL" id="QCD97612.1"/>
    </source>
</evidence>
<dbReference type="GO" id="GO:0006357">
    <property type="term" value="P:regulation of transcription by RNA polymerase II"/>
    <property type="evidence" value="ECO:0007669"/>
    <property type="project" value="TreeGrafter"/>
</dbReference>